<dbReference type="GO" id="GO:0004521">
    <property type="term" value="F:RNA endonuclease activity"/>
    <property type="evidence" value="ECO:0007669"/>
    <property type="project" value="TreeGrafter"/>
</dbReference>
<dbReference type="PANTHER" id="PTHR40588">
    <property type="entry name" value="MRNA INTERFERASE TOXIN YAFQ"/>
    <property type="match status" value="1"/>
</dbReference>
<keyword evidence="5" id="KW-1185">Reference proteome</keyword>
<dbReference type="GO" id="GO:0006402">
    <property type="term" value="P:mRNA catabolic process"/>
    <property type="evidence" value="ECO:0007669"/>
    <property type="project" value="TreeGrafter"/>
</dbReference>
<proteinExistence type="inferred from homology"/>
<evidence type="ECO:0000256" key="1">
    <source>
        <dbReference type="ARBA" id="ARBA00022649"/>
    </source>
</evidence>
<dbReference type="AlphaFoldDB" id="A0A139SW18"/>
<dbReference type="PIRSF" id="PIRSF006156">
    <property type="entry name" value="YafQ"/>
    <property type="match status" value="1"/>
</dbReference>
<dbReference type="FunFam" id="3.30.2310.20:FF:000003">
    <property type="entry name" value="Type II toxin-antitoxin system YafQ family toxin"/>
    <property type="match status" value="1"/>
</dbReference>
<comment type="similarity">
    <text evidence="2">Belongs to the RelE toxin family. YafQ subfamily.</text>
</comment>
<dbReference type="NCBIfam" id="TIGR02385">
    <property type="entry name" value="RelE_StbE"/>
    <property type="match status" value="1"/>
</dbReference>
<name>A0A139SW18_9GAMM</name>
<dbReference type="RefSeq" id="WP_068388432.1">
    <property type="nucleotide sequence ID" value="NZ_LSZO01000068.1"/>
</dbReference>
<dbReference type="PANTHER" id="PTHR40588:SF1">
    <property type="entry name" value="MRNA INTERFERASE TOXIN YAFQ"/>
    <property type="match status" value="1"/>
</dbReference>
<reference evidence="4 5" key="1">
    <citation type="submission" date="2016-02" db="EMBL/GenBank/DDBJ databases">
        <authorList>
            <person name="Wen L."/>
            <person name="He K."/>
            <person name="Yang H."/>
        </authorList>
    </citation>
    <scope>NUCLEOTIDE SEQUENCE [LARGE SCALE GENOMIC DNA]</scope>
    <source>
        <strain evidence="4 5">CV58</strain>
    </source>
</reference>
<dbReference type="InterPro" id="IPR035093">
    <property type="entry name" value="RelE/ParE_toxin_dom_sf"/>
</dbReference>
<dbReference type="Gene3D" id="3.30.2310.20">
    <property type="entry name" value="RelE-like"/>
    <property type="match status" value="1"/>
</dbReference>
<comment type="caution">
    <text evidence="4">The sequence shown here is derived from an EMBL/GenBank/DDBJ whole genome shotgun (WGS) entry which is preliminary data.</text>
</comment>
<dbReference type="Proteomes" id="UP000072660">
    <property type="component" value="Unassembled WGS sequence"/>
</dbReference>
<organism evidence="4 5">
    <name type="scientific">Ventosimonas gracilis</name>
    <dbReference type="NCBI Taxonomy" id="1680762"/>
    <lineage>
        <taxon>Bacteria</taxon>
        <taxon>Pseudomonadati</taxon>
        <taxon>Pseudomonadota</taxon>
        <taxon>Gammaproteobacteria</taxon>
        <taxon>Pseudomonadales</taxon>
        <taxon>Ventosimonadaceae</taxon>
        <taxon>Ventosimonas</taxon>
    </lineage>
</organism>
<feature type="active site" description="Proton donor" evidence="3">
    <location>
        <position position="84"/>
    </location>
</feature>
<dbReference type="OrthoDB" id="7030467at2"/>
<dbReference type="EMBL" id="LSZO01000068">
    <property type="protein sequence ID" value="KXU38806.1"/>
    <property type="molecule type" value="Genomic_DNA"/>
</dbReference>
<evidence type="ECO:0000313" key="5">
    <source>
        <dbReference type="Proteomes" id="UP000072660"/>
    </source>
</evidence>
<dbReference type="InterPro" id="IPR007712">
    <property type="entry name" value="RelE/ParE_toxin"/>
</dbReference>
<dbReference type="NCBIfam" id="TIGR00053">
    <property type="entry name" value="YafQ family addiction module toxin"/>
    <property type="match status" value="1"/>
</dbReference>
<dbReference type="InterPro" id="IPR004386">
    <property type="entry name" value="Toxin_YafQ-like"/>
</dbReference>
<protein>
    <submittedName>
        <fullName evidence="4">Damage-inducible protein</fullName>
    </submittedName>
</protein>
<evidence type="ECO:0000313" key="4">
    <source>
        <dbReference type="EMBL" id="KXU38806.1"/>
    </source>
</evidence>
<accession>A0A139SW18</accession>
<gene>
    <name evidence="4" type="ORF">AXE65_00795</name>
</gene>
<evidence type="ECO:0000256" key="2">
    <source>
        <dbReference type="ARBA" id="ARBA00061366"/>
    </source>
</evidence>
<dbReference type="Pfam" id="PF15738">
    <property type="entry name" value="YafQ_toxin"/>
    <property type="match status" value="1"/>
</dbReference>
<dbReference type="SUPFAM" id="SSF143011">
    <property type="entry name" value="RelE-like"/>
    <property type="match status" value="1"/>
</dbReference>
<sequence length="90" mass="10596">MLTPRQHGQFKRDVRKCEKRAKDMRKLRTLLALLIEEKPLPEGYRDHPLKGSWAGFRDAHIEPDWLLIYRISGDELQLARTGTHADLFDE</sequence>
<keyword evidence="1" id="KW-1277">Toxin-antitoxin system</keyword>
<evidence type="ECO:0000256" key="3">
    <source>
        <dbReference type="PIRSR" id="PIRSR006156-1"/>
    </source>
</evidence>
<dbReference type="GO" id="GO:0006415">
    <property type="term" value="P:translational termination"/>
    <property type="evidence" value="ECO:0007669"/>
    <property type="project" value="TreeGrafter"/>
</dbReference>